<gene>
    <name evidence="1" type="ORF">Syun_014166</name>
</gene>
<evidence type="ECO:0000313" key="1">
    <source>
        <dbReference type="EMBL" id="KAK9134836.1"/>
    </source>
</evidence>
<protein>
    <submittedName>
        <fullName evidence="1">Uncharacterized protein</fullName>
    </submittedName>
</protein>
<dbReference type="EMBL" id="JBBNAF010000006">
    <property type="protein sequence ID" value="KAK9134836.1"/>
    <property type="molecule type" value="Genomic_DNA"/>
</dbReference>
<name>A0AAP0JJW7_9MAGN</name>
<dbReference type="Proteomes" id="UP001420932">
    <property type="component" value="Unassembled WGS sequence"/>
</dbReference>
<accession>A0AAP0JJW7</accession>
<sequence length="67" mass="7612">MTTSDPSLEADIAFAASQKGCTAIDAPVWALEYNHLDGDKWSNNEYCFMKKQDRSGLNYLMRFKGMK</sequence>
<organism evidence="1 2">
    <name type="scientific">Stephania yunnanensis</name>
    <dbReference type="NCBI Taxonomy" id="152371"/>
    <lineage>
        <taxon>Eukaryota</taxon>
        <taxon>Viridiplantae</taxon>
        <taxon>Streptophyta</taxon>
        <taxon>Embryophyta</taxon>
        <taxon>Tracheophyta</taxon>
        <taxon>Spermatophyta</taxon>
        <taxon>Magnoliopsida</taxon>
        <taxon>Ranunculales</taxon>
        <taxon>Menispermaceae</taxon>
        <taxon>Menispermoideae</taxon>
        <taxon>Cissampelideae</taxon>
        <taxon>Stephania</taxon>
    </lineage>
</organism>
<proteinExistence type="predicted"/>
<dbReference type="AlphaFoldDB" id="A0AAP0JJW7"/>
<keyword evidence="2" id="KW-1185">Reference proteome</keyword>
<comment type="caution">
    <text evidence="1">The sequence shown here is derived from an EMBL/GenBank/DDBJ whole genome shotgun (WGS) entry which is preliminary data.</text>
</comment>
<reference evidence="1 2" key="1">
    <citation type="submission" date="2024-01" db="EMBL/GenBank/DDBJ databases">
        <title>Genome assemblies of Stephania.</title>
        <authorList>
            <person name="Yang L."/>
        </authorList>
    </citation>
    <scope>NUCLEOTIDE SEQUENCE [LARGE SCALE GENOMIC DNA]</scope>
    <source>
        <strain evidence="1">YNDBR</strain>
        <tissue evidence="1">Leaf</tissue>
    </source>
</reference>
<evidence type="ECO:0000313" key="2">
    <source>
        <dbReference type="Proteomes" id="UP001420932"/>
    </source>
</evidence>